<protein>
    <submittedName>
        <fullName evidence="1">Uncharacterized protein</fullName>
    </submittedName>
</protein>
<reference evidence="1 2" key="1">
    <citation type="submission" date="2021-02" db="EMBL/GenBank/DDBJ databases">
        <title>De Novo genome assembly of isolated myxobacteria.</title>
        <authorList>
            <person name="Stevens D.C."/>
        </authorList>
    </citation>
    <scope>NUCLEOTIDE SEQUENCE [LARGE SCALE GENOMIC DNA]</scope>
    <source>
        <strain evidence="1 2">ATCC 29039</strain>
    </source>
</reference>
<dbReference type="Proteomes" id="UP000664052">
    <property type="component" value="Unassembled WGS sequence"/>
</dbReference>
<accession>A0ABS3DQA6</accession>
<keyword evidence="2" id="KW-1185">Reference proteome</keyword>
<gene>
    <name evidence="1" type="ORF">JYK02_39025</name>
</gene>
<dbReference type="RefSeq" id="WP_207058045.1">
    <property type="nucleotide sequence ID" value="NZ_JAFIMU010000017.1"/>
</dbReference>
<sequence length="77" mass="7567">MTARTSNTKRAAGLRTRGVVMTSGTPAATFMAVASTQDIAMASGAPASTRMPTGGTRGVVTVGIALAANASTRGVPT</sequence>
<comment type="caution">
    <text evidence="1">The sequence shown here is derived from an EMBL/GenBank/DDBJ whole genome shotgun (WGS) entry which is preliminary data.</text>
</comment>
<evidence type="ECO:0000313" key="1">
    <source>
        <dbReference type="EMBL" id="MBN8233531.1"/>
    </source>
</evidence>
<dbReference type="EMBL" id="JAFIMU010000017">
    <property type="protein sequence ID" value="MBN8233531.1"/>
    <property type="molecule type" value="Genomic_DNA"/>
</dbReference>
<name>A0ABS3DQA6_9BACT</name>
<evidence type="ECO:0000313" key="2">
    <source>
        <dbReference type="Proteomes" id="UP000664052"/>
    </source>
</evidence>
<organism evidence="1 2">
    <name type="scientific">Corallococcus macrosporus</name>
    <dbReference type="NCBI Taxonomy" id="35"/>
    <lineage>
        <taxon>Bacteria</taxon>
        <taxon>Pseudomonadati</taxon>
        <taxon>Myxococcota</taxon>
        <taxon>Myxococcia</taxon>
        <taxon>Myxococcales</taxon>
        <taxon>Cystobacterineae</taxon>
        <taxon>Myxococcaceae</taxon>
        <taxon>Corallococcus</taxon>
    </lineage>
</organism>
<proteinExistence type="predicted"/>